<dbReference type="AlphaFoldDB" id="A0A6N4X3G6"/>
<dbReference type="Gene3D" id="4.10.1080.10">
    <property type="entry name" value="TSP type-3 repeat"/>
    <property type="match status" value="1"/>
</dbReference>
<organism evidence="3 4">
    <name type="scientific">Chryseobacterium potabilaquae</name>
    <dbReference type="NCBI Taxonomy" id="2675057"/>
    <lineage>
        <taxon>Bacteria</taxon>
        <taxon>Pseudomonadati</taxon>
        <taxon>Bacteroidota</taxon>
        <taxon>Flavobacteriia</taxon>
        <taxon>Flavobacteriales</taxon>
        <taxon>Weeksellaceae</taxon>
        <taxon>Chryseobacterium group</taxon>
        <taxon>Chryseobacterium</taxon>
    </lineage>
</organism>
<dbReference type="GO" id="GO:0005509">
    <property type="term" value="F:calcium ion binding"/>
    <property type="evidence" value="ECO:0007669"/>
    <property type="project" value="InterPro"/>
</dbReference>
<evidence type="ECO:0000259" key="2">
    <source>
        <dbReference type="Pfam" id="PF18962"/>
    </source>
</evidence>
<name>A0A6N4X3G6_9FLAO</name>
<dbReference type="InterPro" id="IPR026444">
    <property type="entry name" value="Secre_tail"/>
</dbReference>
<reference evidence="3 4" key="1">
    <citation type="submission" date="2020-01" db="EMBL/GenBank/DDBJ databases">
        <authorList>
            <person name="Rodrigo-Torres L."/>
            <person name="Arahal R. D."/>
            <person name="Lucena T."/>
        </authorList>
    </citation>
    <scope>NUCLEOTIDE SEQUENCE [LARGE SCALE GENOMIC DNA]</scope>
    <source>
        <strain evidence="3 4">CECT 9293</strain>
    </source>
</reference>
<evidence type="ECO:0000313" key="4">
    <source>
        <dbReference type="Proteomes" id="UP000445144"/>
    </source>
</evidence>
<evidence type="ECO:0000256" key="1">
    <source>
        <dbReference type="ARBA" id="ARBA00022729"/>
    </source>
</evidence>
<dbReference type="NCBIfam" id="TIGR04183">
    <property type="entry name" value="Por_Secre_tail"/>
    <property type="match status" value="1"/>
</dbReference>
<dbReference type="Proteomes" id="UP000445144">
    <property type="component" value="Unassembled WGS sequence"/>
</dbReference>
<feature type="domain" description="Secretion system C-terminal sorting" evidence="2">
    <location>
        <begin position="359"/>
        <end position="431"/>
    </location>
</feature>
<accession>A0A6N4X3G6</accession>
<gene>
    <name evidence="3" type="ORF">CHRY9293_00167</name>
</gene>
<dbReference type="EMBL" id="CACVBR010000001">
    <property type="protein sequence ID" value="CAA7193755.1"/>
    <property type="molecule type" value="Genomic_DNA"/>
</dbReference>
<dbReference type="Pfam" id="PF18962">
    <property type="entry name" value="Por_Secre_tail"/>
    <property type="match status" value="1"/>
</dbReference>
<protein>
    <recommendedName>
        <fullName evidence="2">Secretion system C-terminal sorting domain-containing protein</fullName>
    </recommendedName>
</protein>
<dbReference type="SUPFAM" id="SSF103647">
    <property type="entry name" value="TSP type-3 repeat"/>
    <property type="match status" value="1"/>
</dbReference>
<proteinExistence type="predicted"/>
<dbReference type="InterPro" id="IPR028974">
    <property type="entry name" value="TSP_type-3_rpt"/>
</dbReference>
<evidence type="ECO:0000313" key="3">
    <source>
        <dbReference type="EMBL" id="CAA7193755.1"/>
    </source>
</evidence>
<keyword evidence="4" id="KW-1185">Reference proteome</keyword>
<sequence>MMKLFIFCKSSTKRAHSLLSNGILILLLLLGVTISAQSIDGKTNDYTLAAKVDTTTDSDGDGIPDYLDVDDDNDGILDTVECPDVILQLPAFDLSGGEPHSFYIPAGDLGIIIDIYELDNSFRLNINGIPLSNQEIQFSTGNGLIQNVRFADGTMYEIGAPQIWTIHGTPSNPMIRINISQEGSVSMYGSKTSNGPLYPLQLFNGAVFNTIALSPNVNSVMVVQQVDGPTYIKGAGSSKRTGFCDPDGDGISNQLDLDSDNDGCLDAMEGGAEIDLSQLVNAGGVVSVGTGSIAHNKNLCAGNDCVSTSGSGRGLPRFATPPTGYSNTTGQSIGSSQNPTGCSVLATHEIGISGPKHIIYPNPAYDEFFVENIDKSKGKMKIELFDRSGRLILSETRDTTKTAVSTKGLEKGVYMVHIIQGDKKQTEKLIVK</sequence>
<keyword evidence="1" id="KW-0732">Signal</keyword>